<sequence>MRRRIDPEQGIELIRCYWMGRELSKADQQRAIRFALEEFAVRHPGKSVEIRIPWVGAVQAISGPVHTRGTPPNIVEMDGQTWLDLVIGREPEGRIRASGTRADLSSFMPLFGPAQLQEKQR</sequence>
<dbReference type="Pfam" id="PF17844">
    <property type="entry name" value="SCP_3"/>
    <property type="match status" value="1"/>
</dbReference>
<evidence type="ECO:0000259" key="1">
    <source>
        <dbReference type="Pfam" id="PF17844"/>
    </source>
</evidence>
<dbReference type="Gene3D" id="3.30.1050.40">
    <property type="match status" value="1"/>
</dbReference>
<gene>
    <name evidence="2" type="ORF">NG665_00870</name>
</gene>
<dbReference type="Proteomes" id="UP001056109">
    <property type="component" value="Chromosome"/>
</dbReference>
<proteinExistence type="predicted"/>
<dbReference type="InterPro" id="IPR041629">
    <property type="entry name" value="SCP_3"/>
</dbReference>
<protein>
    <submittedName>
        <fullName evidence="2">Sterol carrier family protein</fullName>
    </submittedName>
</protein>
<evidence type="ECO:0000313" key="3">
    <source>
        <dbReference type="Proteomes" id="UP001056109"/>
    </source>
</evidence>
<dbReference type="EMBL" id="CP099547">
    <property type="protein sequence ID" value="USR79584.1"/>
    <property type="molecule type" value="Genomic_DNA"/>
</dbReference>
<feature type="domain" description="Bacterial SCP orthologue" evidence="1">
    <location>
        <begin position="26"/>
        <end position="110"/>
    </location>
</feature>
<keyword evidence="3" id="KW-1185">Reference proteome</keyword>
<reference evidence="2" key="1">
    <citation type="submission" date="2022-06" db="EMBL/GenBank/DDBJ databases">
        <title>Complete Genome Sequence of Arcanobacterium pinnipediorum strain DSM 28752 isolated from a harbour seal.</title>
        <authorList>
            <person name="Borowiak M."/>
            <person name="Kreitlow A."/>
            <person name="Alssahen M."/>
            <person name="Malorny B."/>
            <person name="Laemmler C."/>
            <person name="Prenger-Berninghoff E."/>
            <person name="Siebert U."/>
            <person name="Ploetz M."/>
            <person name="Abdulmawjood A."/>
        </authorList>
    </citation>
    <scope>NUCLEOTIDE SEQUENCE</scope>
    <source>
        <strain evidence="2">DSM 28752</strain>
    </source>
</reference>
<accession>A0ABY5AH94</accession>
<organism evidence="2 3">
    <name type="scientific">Arcanobacterium pinnipediorum</name>
    <dbReference type="NCBI Taxonomy" id="1503041"/>
    <lineage>
        <taxon>Bacteria</taxon>
        <taxon>Bacillati</taxon>
        <taxon>Actinomycetota</taxon>
        <taxon>Actinomycetes</taxon>
        <taxon>Actinomycetales</taxon>
        <taxon>Actinomycetaceae</taxon>
        <taxon>Arcanobacterium</taxon>
    </lineage>
</organism>
<name>A0ABY5AH94_9ACTO</name>
<evidence type="ECO:0000313" key="2">
    <source>
        <dbReference type="EMBL" id="USR79584.1"/>
    </source>
</evidence>
<dbReference type="RefSeq" id="WP_252673453.1">
    <property type="nucleotide sequence ID" value="NZ_CP099547.1"/>
</dbReference>